<dbReference type="GO" id="GO:0046872">
    <property type="term" value="F:metal ion binding"/>
    <property type="evidence" value="ECO:0007669"/>
    <property type="project" value="InterPro"/>
</dbReference>
<keyword evidence="4" id="KW-0732">Signal</keyword>
<protein>
    <recommendedName>
        <fullName evidence="2">High-affinity zinc uptake system protein ZnuA</fullName>
    </recommendedName>
</protein>
<sequence length="287" mass="29949">MATPLWAEPSVIADLPLTAGLSAAVLGAPVPSLLEAGDDPHTASLRPSQARALSSVDLVVRLGDGLTPWLDGPTGNLSARVLLLEAEDGAHSAEDHDHHEAEDEHRHEGDEEAHAHDHGMHAWLDPETAARWLDVIAESLIELEPAATETYHANAAEAAATIRQAAAGARARLDATPPGAILVVHDAWGPAAEAFDLQIAGAISQSDATRPGVKHLREIEARIEEGDIACLLAAPGDDRSQAQRLSETHDLPIVTLPLTGLDGAEGLGAYLALIAGIGDLSETCASR</sequence>
<dbReference type="Gene3D" id="3.40.50.1980">
    <property type="entry name" value="Nitrogenase molybdenum iron protein domain"/>
    <property type="match status" value="2"/>
</dbReference>
<gene>
    <name evidence="7" type="primary">znuA</name>
    <name evidence="7" type="ORF">PAM7066_03157</name>
</gene>
<evidence type="ECO:0000313" key="8">
    <source>
        <dbReference type="Proteomes" id="UP000193870"/>
    </source>
</evidence>
<accession>A0A1Y5TIX7</accession>
<evidence type="ECO:0000256" key="6">
    <source>
        <dbReference type="SAM" id="MobiDB-lite"/>
    </source>
</evidence>
<dbReference type="STRING" id="315423.SAMN04488020_11182"/>
<evidence type="ECO:0000256" key="3">
    <source>
        <dbReference type="ARBA" id="ARBA00022448"/>
    </source>
</evidence>
<keyword evidence="5" id="KW-0406">Ion transport</keyword>
<dbReference type="RefSeq" id="WP_175484692.1">
    <property type="nucleotide sequence ID" value="NZ_FOPF01000011.1"/>
</dbReference>
<evidence type="ECO:0000313" key="7">
    <source>
        <dbReference type="EMBL" id="SLN63040.1"/>
    </source>
</evidence>
<keyword evidence="8" id="KW-1185">Reference proteome</keyword>
<keyword evidence="3" id="KW-0813">Transport</keyword>
<dbReference type="PANTHER" id="PTHR42953">
    <property type="entry name" value="HIGH-AFFINITY ZINC UPTAKE SYSTEM PROTEIN ZNUA-RELATED"/>
    <property type="match status" value="1"/>
</dbReference>
<keyword evidence="5" id="KW-0862">Zinc</keyword>
<reference evidence="7 8" key="1">
    <citation type="submission" date="2017-03" db="EMBL/GenBank/DDBJ databases">
        <authorList>
            <person name="Afonso C.L."/>
            <person name="Miller P.J."/>
            <person name="Scott M.A."/>
            <person name="Spackman E."/>
            <person name="Goraichik I."/>
            <person name="Dimitrov K.M."/>
            <person name="Suarez D.L."/>
            <person name="Swayne D.E."/>
        </authorList>
    </citation>
    <scope>NUCLEOTIDE SEQUENCE [LARGE SCALE GENOMIC DNA]</scope>
    <source>
        <strain evidence="7 8">CECT 7066</strain>
    </source>
</reference>
<evidence type="ECO:0000256" key="2">
    <source>
        <dbReference type="ARBA" id="ARBA00015915"/>
    </source>
</evidence>
<evidence type="ECO:0000256" key="4">
    <source>
        <dbReference type="ARBA" id="ARBA00022729"/>
    </source>
</evidence>
<dbReference type="PANTHER" id="PTHR42953:SF3">
    <property type="entry name" value="HIGH-AFFINITY ZINC UPTAKE SYSTEM PROTEIN ZNUA"/>
    <property type="match status" value="1"/>
</dbReference>
<dbReference type="InterPro" id="IPR050492">
    <property type="entry name" value="Bact_metal-bind_prot9"/>
</dbReference>
<dbReference type="AlphaFoldDB" id="A0A1Y5TIX7"/>
<feature type="region of interest" description="Disordered" evidence="6">
    <location>
        <begin position="89"/>
        <end position="118"/>
    </location>
</feature>
<evidence type="ECO:0000256" key="1">
    <source>
        <dbReference type="ARBA" id="ARBA00011028"/>
    </source>
</evidence>
<dbReference type="GO" id="GO:0006829">
    <property type="term" value="P:zinc ion transport"/>
    <property type="evidence" value="ECO:0007669"/>
    <property type="project" value="UniProtKB-KW"/>
</dbReference>
<dbReference type="SUPFAM" id="SSF53807">
    <property type="entry name" value="Helical backbone' metal receptor"/>
    <property type="match status" value="1"/>
</dbReference>
<evidence type="ECO:0000256" key="5">
    <source>
        <dbReference type="ARBA" id="ARBA00022906"/>
    </source>
</evidence>
<dbReference type="Pfam" id="PF01297">
    <property type="entry name" value="ZnuA"/>
    <property type="match status" value="1"/>
</dbReference>
<name>A0A1Y5TIX7_9RHOB</name>
<proteinExistence type="inferred from homology"/>
<comment type="similarity">
    <text evidence="1">Belongs to the bacterial solute-binding protein 9 family.</text>
</comment>
<dbReference type="InterPro" id="IPR006127">
    <property type="entry name" value="ZnuA-like"/>
</dbReference>
<dbReference type="Proteomes" id="UP000193870">
    <property type="component" value="Unassembled WGS sequence"/>
</dbReference>
<dbReference type="EMBL" id="FWFV01000010">
    <property type="protein sequence ID" value="SLN63040.1"/>
    <property type="molecule type" value="Genomic_DNA"/>
</dbReference>
<keyword evidence="5" id="KW-0864">Zinc transport</keyword>
<organism evidence="7 8">
    <name type="scientific">Palleronia marisminoris</name>
    <dbReference type="NCBI Taxonomy" id="315423"/>
    <lineage>
        <taxon>Bacteria</taxon>
        <taxon>Pseudomonadati</taxon>
        <taxon>Pseudomonadota</taxon>
        <taxon>Alphaproteobacteria</taxon>
        <taxon>Rhodobacterales</taxon>
        <taxon>Roseobacteraceae</taxon>
        <taxon>Palleronia</taxon>
    </lineage>
</organism>